<evidence type="ECO:0000313" key="3">
    <source>
        <dbReference type="Proteomes" id="UP000288716"/>
    </source>
</evidence>
<accession>A0A443RXT7</accession>
<dbReference type="EMBL" id="NCKV01019519">
    <property type="protein sequence ID" value="RWS20173.1"/>
    <property type="molecule type" value="Genomic_DNA"/>
</dbReference>
<dbReference type="Pfam" id="PF00651">
    <property type="entry name" value="BTB"/>
    <property type="match status" value="1"/>
</dbReference>
<dbReference type="PANTHER" id="PTHR46306:SF1">
    <property type="entry name" value="BTB_POZ DOMAIN-CONTAINING PROTEIN 9"/>
    <property type="match status" value="1"/>
</dbReference>
<comment type="caution">
    <text evidence="2">The sequence shown here is derived from an EMBL/GenBank/DDBJ whole genome shotgun (WGS) entry which is preliminary data.</text>
</comment>
<dbReference type="VEuPathDB" id="VectorBase:LDEU011867"/>
<protein>
    <submittedName>
        <fullName evidence="2">BTB/POZ domain-containing protein 9-like protein</fullName>
    </submittedName>
</protein>
<dbReference type="PROSITE" id="PS50097">
    <property type="entry name" value="BTB"/>
    <property type="match status" value="1"/>
</dbReference>
<keyword evidence="3" id="KW-1185">Reference proteome</keyword>
<dbReference type="GO" id="GO:0005737">
    <property type="term" value="C:cytoplasm"/>
    <property type="evidence" value="ECO:0007669"/>
    <property type="project" value="TreeGrafter"/>
</dbReference>
<feature type="domain" description="BTB" evidence="1">
    <location>
        <begin position="19"/>
        <end position="86"/>
    </location>
</feature>
<feature type="non-terminal residue" evidence="2">
    <location>
        <position position="243"/>
    </location>
</feature>
<dbReference type="PANTHER" id="PTHR46306">
    <property type="entry name" value="BTB/POZ DOMAIN-CONTAINING PROTEIN 9"/>
    <property type="match status" value="1"/>
</dbReference>
<evidence type="ECO:0000259" key="1">
    <source>
        <dbReference type="PROSITE" id="PS50097"/>
    </source>
</evidence>
<dbReference type="InterPro" id="IPR052407">
    <property type="entry name" value="BTB_POZ_domain_cont_9"/>
</dbReference>
<dbReference type="AlphaFoldDB" id="A0A443RXT7"/>
<evidence type="ECO:0000313" key="2">
    <source>
        <dbReference type="EMBL" id="RWS20173.1"/>
    </source>
</evidence>
<proteinExistence type="predicted"/>
<dbReference type="STRING" id="299467.A0A443RXT7"/>
<dbReference type="OrthoDB" id="6420239at2759"/>
<reference evidence="2 3" key="1">
    <citation type="journal article" date="2018" name="Gigascience">
        <title>Genomes of trombidid mites reveal novel predicted allergens and laterally-transferred genes associated with secondary metabolism.</title>
        <authorList>
            <person name="Dong X."/>
            <person name="Chaisiri K."/>
            <person name="Xia D."/>
            <person name="Armstrong S.D."/>
            <person name="Fang Y."/>
            <person name="Donnelly M.J."/>
            <person name="Kadowaki T."/>
            <person name="McGarry J.W."/>
            <person name="Darby A.C."/>
            <person name="Makepeace B.L."/>
        </authorList>
    </citation>
    <scope>NUCLEOTIDE SEQUENCE [LARGE SCALE GENOMIC DNA]</scope>
    <source>
        <strain evidence="2">UoL-UT</strain>
    </source>
</reference>
<dbReference type="Gene3D" id="3.30.710.10">
    <property type="entry name" value="Potassium Channel Kv1.1, Chain A"/>
    <property type="match status" value="1"/>
</dbReference>
<dbReference type="InterPro" id="IPR011333">
    <property type="entry name" value="SKP1/BTB/POZ_sf"/>
</dbReference>
<dbReference type="SMART" id="SM00225">
    <property type="entry name" value="BTB"/>
    <property type="match status" value="1"/>
</dbReference>
<name>A0A443RXT7_9ACAR</name>
<organism evidence="2 3">
    <name type="scientific">Leptotrombidium deliense</name>
    <dbReference type="NCBI Taxonomy" id="299467"/>
    <lineage>
        <taxon>Eukaryota</taxon>
        <taxon>Metazoa</taxon>
        <taxon>Ecdysozoa</taxon>
        <taxon>Arthropoda</taxon>
        <taxon>Chelicerata</taxon>
        <taxon>Arachnida</taxon>
        <taxon>Acari</taxon>
        <taxon>Acariformes</taxon>
        <taxon>Trombidiformes</taxon>
        <taxon>Prostigmata</taxon>
        <taxon>Anystina</taxon>
        <taxon>Parasitengona</taxon>
        <taxon>Trombiculoidea</taxon>
        <taxon>Trombiculidae</taxon>
        <taxon>Leptotrombidium</taxon>
    </lineage>
</organism>
<dbReference type="InterPro" id="IPR000210">
    <property type="entry name" value="BTB/POZ_dom"/>
</dbReference>
<dbReference type="Proteomes" id="UP000288716">
    <property type="component" value="Unassembled WGS sequence"/>
</dbReference>
<gene>
    <name evidence="2" type="ORF">B4U80_14315</name>
</gene>
<sequence length="243" mass="28361">MDHLNDKIMKNLREDESLKNVTFIFDDCEIKANRCLLGASCPYFESMLFGNTNEANQTRIVLKSTSRIAFEKVVEFIHRREDIVSSLGSNDILELVKLAHEYQFDELLAFLEYAIVFDDYSVSFCVELFDTLEIIGSVDWKEECLLFLDSIFKIEANKRLFSSFSRTLVDQLTCRDSFLIKEVDLFYCLLEWKHESHDGLFSNLRLNLITINEFNQIVKPTNVIKADDYLEALIKNTFAKRDL</sequence>
<dbReference type="SUPFAM" id="SSF54695">
    <property type="entry name" value="POZ domain"/>
    <property type="match status" value="1"/>
</dbReference>